<keyword evidence="1 3" id="KW-0378">Hydrolase</keyword>
<dbReference type="EMBL" id="CP042305">
    <property type="protein sequence ID" value="QDZ15747.1"/>
    <property type="molecule type" value="Genomic_DNA"/>
</dbReference>
<evidence type="ECO:0000259" key="2">
    <source>
        <dbReference type="Pfam" id="PF00561"/>
    </source>
</evidence>
<dbReference type="OrthoDB" id="2987348at2"/>
<dbReference type="PANTHER" id="PTHR43329">
    <property type="entry name" value="EPOXIDE HYDROLASE"/>
    <property type="match status" value="1"/>
</dbReference>
<accession>A0A5B8M565</accession>
<dbReference type="Proteomes" id="UP000320216">
    <property type="component" value="Chromosome"/>
</dbReference>
<keyword evidence="4" id="KW-1185">Reference proteome</keyword>
<dbReference type="PRINTS" id="PR00412">
    <property type="entry name" value="EPOXHYDRLASE"/>
</dbReference>
<sequence length="289" mass="31914">MPEVAGVRHRMVEVLGSAMHLAEAGAEDAPPVILLHGFPQHWYAWRHLVPSLAAEHRVIAVDLPGFGWSAPSRIGYSTDSRTRALIALLDELGLGTVDVIGHDWGAWLGFRLALDAPERVGRLVSIGELHPWPLQRRLVPSTWRMWVTALFEMPGLGVAVQKRRSTIAWFLARDAREPSVWSRELIDAYADVAAVPAASEAGQKMHAAFIARDIPRLVLRRDRSRSFTTPTLLVAADNDRYIPAWLMKPPRSRENVLSVRTVRGGHFVLDENPDAVGELVLAHLAAAAG</sequence>
<dbReference type="Gene3D" id="3.40.50.1820">
    <property type="entry name" value="alpha/beta hydrolase"/>
    <property type="match status" value="1"/>
</dbReference>
<dbReference type="AlphaFoldDB" id="A0A5B8M565"/>
<dbReference type="Pfam" id="PF00561">
    <property type="entry name" value="Abhydrolase_1"/>
    <property type="match status" value="1"/>
</dbReference>
<evidence type="ECO:0000313" key="4">
    <source>
        <dbReference type="Proteomes" id="UP000320216"/>
    </source>
</evidence>
<organism evidence="3 4">
    <name type="scientific">Humibacter ginsenosidimutans</name>
    <dbReference type="NCBI Taxonomy" id="2599293"/>
    <lineage>
        <taxon>Bacteria</taxon>
        <taxon>Bacillati</taxon>
        <taxon>Actinomycetota</taxon>
        <taxon>Actinomycetes</taxon>
        <taxon>Micrococcales</taxon>
        <taxon>Microbacteriaceae</taxon>
        <taxon>Humibacter</taxon>
    </lineage>
</organism>
<name>A0A5B8M565_9MICO</name>
<gene>
    <name evidence="3" type="ORF">FPZ11_14135</name>
</gene>
<protein>
    <submittedName>
        <fullName evidence="3">Alpha/beta hydrolase</fullName>
    </submittedName>
</protein>
<dbReference type="InterPro" id="IPR000639">
    <property type="entry name" value="Epox_hydrolase-like"/>
</dbReference>
<reference evidence="3 4" key="1">
    <citation type="submission" date="2019-07" db="EMBL/GenBank/DDBJ databases">
        <title>Full genome sequence of Humibacter sp. WJ7-1.</title>
        <authorList>
            <person name="Im W.-T."/>
        </authorList>
    </citation>
    <scope>NUCLEOTIDE SEQUENCE [LARGE SCALE GENOMIC DNA]</scope>
    <source>
        <strain evidence="3 4">WJ7-1</strain>
    </source>
</reference>
<dbReference type="InterPro" id="IPR029058">
    <property type="entry name" value="AB_hydrolase_fold"/>
</dbReference>
<dbReference type="SUPFAM" id="SSF53474">
    <property type="entry name" value="alpha/beta-Hydrolases"/>
    <property type="match status" value="1"/>
</dbReference>
<dbReference type="PRINTS" id="PR00111">
    <property type="entry name" value="ABHYDROLASE"/>
</dbReference>
<evidence type="ECO:0000256" key="1">
    <source>
        <dbReference type="ARBA" id="ARBA00022801"/>
    </source>
</evidence>
<evidence type="ECO:0000313" key="3">
    <source>
        <dbReference type="EMBL" id="QDZ15747.1"/>
    </source>
</evidence>
<dbReference type="RefSeq" id="WP_146321781.1">
    <property type="nucleotide sequence ID" value="NZ_CP042305.1"/>
</dbReference>
<dbReference type="InterPro" id="IPR000073">
    <property type="entry name" value="AB_hydrolase_1"/>
</dbReference>
<proteinExistence type="predicted"/>
<dbReference type="GO" id="GO:0016787">
    <property type="term" value="F:hydrolase activity"/>
    <property type="evidence" value="ECO:0007669"/>
    <property type="project" value="UniProtKB-KW"/>
</dbReference>
<dbReference type="KEGG" id="huw:FPZ11_14135"/>
<feature type="domain" description="AB hydrolase-1" evidence="2">
    <location>
        <begin position="30"/>
        <end position="273"/>
    </location>
</feature>